<keyword evidence="5 8" id="KW-0378">Hydrolase</keyword>
<dbReference type="Proteomes" id="UP000655225">
    <property type="component" value="Unassembled WGS sequence"/>
</dbReference>
<protein>
    <recommendedName>
        <fullName evidence="12">Polygalacturonase</fullName>
    </recommendedName>
</protein>
<evidence type="ECO:0000313" key="11">
    <source>
        <dbReference type="Proteomes" id="UP000655225"/>
    </source>
</evidence>
<evidence type="ECO:0008006" key="12">
    <source>
        <dbReference type="Google" id="ProtNLM"/>
    </source>
</evidence>
<organism evidence="10 11">
    <name type="scientific">Tetracentron sinense</name>
    <name type="common">Spur-leaf</name>
    <dbReference type="NCBI Taxonomy" id="13715"/>
    <lineage>
        <taxon>Eukaryota</taxon>
        <taxon>Viridiplantae</taxon>
        <taxon>Streptophyta</taxon>
        <taxon>Embryophyta</taxon>
        <taxon>Tracheophyta</taxon>
        <taxon>Spermatophyta</taxon>
        <taxon>Magnoliopsida</taxon>
        <taxon>Trochodendrales</taxon>
        <taxon>Trochodendraceae</taxon>
        <taxon>Tetracentron</taxon>
    </lineage>
</organism>
<dbReference type="Gene3D" id="2.160.20.10">
    <property type="entry name" value="Single-stranded right-handed beta-helix, Pectin lyase-like"/>
    <property type="match status" value="2"/>
</dbReference>
<dbReference type="InterPro" id="IPR011050">
    <property type="entry name" value="Pectin_lyase_fold/virulence"/>
</dbReference>
<comment type="caution">
    <text evidence="10">The sequence shown here is derived from an EMBL/GenBank/DDBJ whole genome shotgun (WGS) entry which is preliminary data.</text>
</comment>
<evidence type="ECO:0000256" key="7">
    <source>
        <dbReference type="ARBA" id="ARBA00023316"/>
    </source>
</evidence>
<feature type="signal peptide" evidence="9">
    <location>
        <begin position="1"/>
        <end position="32"/>
    </location>
</feature>
<name>A0A835D4G3_TETSI</name>
<evidence type="ECO:0000256" key="4">
    <source>
        <dbReference type="ARBA" id="ARBA00022525"/>
    </source>
</evidence>
<dbReference type="SUPFAM" id="SSF51126">
    <property type="entry name" value="Pectin lyase-like"/>
    <property type="match status" value="1"/>
</dbReference>
<keyword evidence="11" id="KW-1185">Reference proteome</keyword>
<dbReference type="Pfam" id="PF00295">
    <property type="entry name" value="Glyco_hydro_28"/>
    <property type="match status" value="2"/>
</dbReference>
<proteinExistence type="inferred from homology"/>
<evidence type="ECO:0000256" key="2">
    <source>
        <dbReference type="ARBA" id="ARBA00008834"/>
    </source>
</evidence>
<dbReference type="InterPro" id="IPR000743">
    <property type="entry name" value="Glyco_hydro_28"/>
</dbReference>
<accession>A0A835D4G3</accession>
<evidence type="ECO:0000313" key="10">
    <source>
        <dbReference type="EMBL" id="KAF8387632.1"/>
    </source>
</evidence>
<keyword evidence="3" id="KW-0134">Cell wall</keyword>
<evidence type="ECO:0000256" key="8">
    <source>
        <dbReference type="RuleBase" id="RU361169"/>
    </source>
</evidence>
<comment type="similarity">
    <text evidence="2 8">Belongs to the glycosyl hydrolase 28 family.</text>
</comment>
<dbReference type="GO" id="GO:0071555">
    <property type="term" value="P:cell wall organization"/>
    <property type="evidence" value="ECO:0007669"/>
    <property type="project" value="UniProtKB-KW"/>
</dbReference>
<reference evidence="10 11" key="1">
    <citation type="submission" date="2020-04" db="EMBL/GenBank/DDBJ databases">
        <title>Plant Genome Project.</title>
        <authorList>
            <person name="Zhang R.-G."/>
        </authorList>
    </citation>
    <scope>NUCLEOTIDE SEQUENCE [LARGE SCALE GENOMIC DNA]</scope>
    <source>
        <strain evidence="10">YNK0</strain>
        <tissue evidence="10">Leaf</tissue>
    </source>
</reference>
<evidence type="ECO:0000256" key="5">
    <source>
        <dbReference type="ARBA" id="ARBA00022801"/>
    </source>
</evidence>
<evidence type="ECO:0000256" key="1">
    <source>
        <dbReference type="ARBA" id="ARBA00004191"/>
    </source>
</evidence>
<keyword evidence="4" id="KW-0964">Secreted</keyword>
<evidence type="ECO:0000256" key="9">
    <source>
        <dbReference type="SAM" id="SignalP"/>
    </source>
</evidence>
<dbReference type="AlphaFoldDB" id="A0A835D4G3"/>
<dbReference type="PANTHER" id="PTHR31375">
    <property type="match status" value="1"/>
</dbReference>
<feature type="chain" id="PRO_5032553269" description="Polygalacturonase" evidence="9">
    <location>
        <begin position="33"/>
        <end position="420"/>
    </location>
</feature>
<dbReference type="OMA" id="QSPANEC"/>
<keyword evidence="9" id="KW-0732">Signal</keyword>
<sequence length="420" mass="45644">MSIHVVQRDTPYRLLFVQLLIFFLLSPMSTRTEHCSGIKHHNYHKIRGYKSHNHYRNLGSSSSPGYNSYQPYNTIFDVLSFGAKGDWVADDSKAFLAEWAAACVVGNATVEIPSEFHFLIGPITLGGPCKPGLILQVDRMIEAPSDTSARPKTGLLQWINFKKLHGFTIQGSGIIDGKGSAWWTMPNQVSNLTISAQGDSHNTDGVHLRGSKGVEVEHSSISCGDDCISIQTGCSDVSIHHIRCGPGHGISIGGLGKDGSLACVSNILVQNSSMQRYIMESESKPSRFSGVGSVESVMFSNIQVSNVKVPIMIEQFYCDKSICHNKTDAVSNITYDQINGTYGTQAIHLACSNSIPCTNIRTGNVLLAPSTTAQGLKKALCWNAYGKSQAPVLPTSINCLQTSNPPYKNAISLNRTHFTC</sequence>
<dbReference type="InterPro" id="IPR012334">
    <property type="entry name" value="Pectin_lyas_fold"/>
</dbReference>
<dbReference type="EMBL" id="JABCRI010000020">
    <property type="protein sequence ID" value="KAF8387632.1"/>
    <property type="molecule type" value="Genomic_DNA"/>
</dbReference>
<keyword evidence="6 8" id="KW-0326">Glycosidase</keyword>
<gene>
    <name evidence="10" type="ORF">HHK36_026285</name>
</gene>
<keyword evidence="7" id="KW-0961">Cell wall biogenesis/degradation</keyword>
<dbReference type="GO" id="GO:0005975">
    <property type="term" value="P:carbohydrate metabolic process"/>
    <property type="evidence" value="ECO:0007669"/>
    <property type="project" value="InterPro"/>
</dbReference>
<evidence type="ECO:0000256" key="3">
    <source>
        <dbReference type="ARBA" id="ARBA00022512"/>
    </source>
</evidence>
<evidence type="ECO:0000256" key="6">
    <source>
        <dbReference type="ARBA" id="ARBA00023295"/>
    </source>
</evidence>
<dbReference type="GO" id="GO:0004650">
    <property type="term" value="F:polygalacturonase activity"/>
    <property type="evidence" value="ECO:0007669"/>
    <property type="project" value="InterPro"/>
</dbReference>
<dbReference type="OrthoDB" id="187139at2759"/>
<comment type="subcellular location">
    <subcellularLocation>
        <location evidence="1">Secreted</location>
        <location evidence="1">Cell wall</location>
    </subcellularLocation>
</comment>